<accession>A0A4P6L7J2</accession>
<comment type="cofactor">
    <cofactor evidence="3">
        <name>Zn(2+)</name>
        <dbReference type="ChEBI" id="CHEBI:29105"/>
    </cofactor>
    <text evidence="3">Binds 1 divalent metal cation per subunit.</text>
</comment>
<dbReference type="GO" id="GO:0005509">
    <property type="term" value="F:calcium ion binding"/>
    <property type="evidence" value="ECO:0007669"/>
    <property type="project" value="TreeGrafter"/>
</dbReference>
<dbReference type="SUPFAM" id="SSF63829">
    <property type="entry name" value="Calcium-dependent phosphotriesterase"/>
    <property type="match status" value="1"/>
</dbReference>
<protein>
    <submittedName>
        <fullName evidence="5">SMP-30/gluconolactonase/LRE family protein</fullName>
    </submittedName>
</protein>
<dbReference type="PANTHER" id="PTHR10907">
    <property type="entry name" value="REGUCALCIN"/>
    <property type="match status" value="1"/>
</dbReference>
<name>A0A4P6L7J2_9BURK</name>
<dbReference type="OrthoDB" id="9775406at2"/>
<feature type="binding site" evidence="3">
    <location>
        <position position="212"/>
    </location>
    <ligand>
        <name>a divalent metal cation</name>
        <dbReference type="ChEBI" id="CHEBI:60240"/>
    </ligand>
</feature>
<dbReference type="Pfam" id="PF08450">
    <property type="entry name" value="SGL"/>
    <property type="match status" value="1"/>
</dbReference>
<comment type="similarity">
    <text evidence="1">Belongs to the SMP-30/CGR1 family.</text>
</comment>
<dbReference type="PRINTS" id="PR01790">
    <property type="entry name" value="SMP30FAMILY"/>
</dbReference>
<feature type="binding site" evidence="3">
    <location>
        <position position="109"/>
    </location>
    <ligand>
        <name>substrate</name>
    </ligand>
</feature>
<gene>
    <name evidence="5" type="ORF">EWM63_19315</name>
</gene>
<dbReference type="Proteomes" id="UP000290637">
    <property type="component" value="Chromosome"/>
</dbReference>
<feature type="domain" description="SMP-30/Gluconolactonase/LRE-like region" evidence="4">
    <location>
        <begin position="16"/>
        <end position="270"/>
    </location>
</feature>
<keyword evidence="3" id="KW-0479">Metal-binding</keyword>
<keyword evidence="6" id="KW-1185">Reference proteome</keyword>
<evidence type="ECO:0000256" key="1">
    <source>
        <dbReference type="ARBA" id="ARBA00008853"/>
    </source>
</evidence>
<dbReference type="GO" id="GO:0004341">
    <property type="term" value="F:gluconolactonase activity"/>
    <property type="evidence" value="ECO:0007669"/>
    <property type="project" value="TreeGrafter"/>
</dbReference>
<dbReference type="InterPro" id="IPR005511">
    <property type="entry name" value="SMP-30"/>
</dbReference>
<sequence>MNDSNVTVAFDGAMQVGEGPLWHAGEQALYWVDIDGLAVHRLLIDSGNGSGAHTSWIMTSEPSSLARHADGGLVVATRNGFVHLDTGAGNGAGAISDIAPSPFDRSKARFNDGKPDAAGRFWVGTIYEPRDQPAAEMYVLEKGHVRLAWSGGMTNSNGLAFSPDNRTMYHADTTSHRITRYDFDLAGGTVSNGRELRQFSMDKDNGYGGRPDGAAVDSEGNYWVAMFEGGRIVKLSPSGEELDAIALPVRCPTMVAFGGTDLRTLYITTAGKRPAAELAQHPLSGRVLSVRVPVAGLEQPAYRP</sequence>
<evidence type="ECO:0000313" key="5">
    <source>
        <dbReference type="EMBL" id="QBE67375.1"/>
    </source>
</evidence>
<dbReference type="InterPro" id="IPR013658">
    <property type="entry name" value="SGL"/>
</dbReference>
<dbReference type="AlphaFoldDB" id="A0A4P6L7J2"/>
<dbReference type="Gene3D" id="2.120.10.30">
    <property type="entry name" value="TolB, C-terminal domain"/>
    <property type="match status" value="1"/>
</dbReference>
<dbReference type="InterPro" id="IPR011042">
    <property type="entry name" value="6-blade_b-propeller_TolB-like"/>
</dbReference>
<dbReference type="EMBL" id="CP035913">
    <property type="protein sequence ID" value="QBE67375.1"/>
    <property type="molecule type" value="Genomic_DNA"/>
</dbReference>
<evidence type="ECO:0000313" key="6">
    <source>
        <dbReference type="Proteomes" id="UP000290637"/>
    </source>
</evidence>
<feature type="binding site" evidence="3">
    <location>
        <position position="111"/>
    </location>
    <ligand>
        <name>substrate</name>
    </ligand>
</feature>
<feature type="active site" description="Proton donor/acceptor" evidence="2">
    <location>
        <position position="212"/>
    </location>
</feature>
<reference evidence="5 6" key="1">
    <citation type="submission" date="2019-02" db="EMBL/GenBank/DDBJ databases">
        <title>Draft Genome Sequences of Six Type Strains of the Genus Massilia.</title>
        <authorList>
            <person name="Miess H."/>
            <person name="Frediansyhah A."/>
            <person name="Gross H."/>
        </authorList>
    </citation>
    <scope>NUCLEOTIDE SEQUENCE [LARGE SCALE GENOMIC DNA]</scope>
    <source>
        <strain evidence="5 6">DSM 17473</strain>
    </source>
</reference>
<proteinExistence type="inferred from homology"/>
<dbReference type="GO" id="GO:0019853">
    <property type="term" value="P:L-ascorbic acid biosynthetic process"/>
    <property type="evidence" value="ECO:0007669"/>
    <property type="project" value="TreeGrafter"/>
</dbReference>
<evidence type="ECO:0000256" key="2">
    <source>
        <dbReference type="PIRSR" id="PIRSR605511-1"/>
    </source>
</evidence>
<organism evidence="5 6">
    <name type="scientific">Pseudoduganella lutea</name>
    <dbReference type="NCBI Taxonomy" id="321985"/>
    <lineage>
        <taxon>Bacteria</taxon>
        <taxon>Pseudomonadati</taxon>
        <taxon>Pseudomonadota</taxon>
        <taxon>Betaproteobacteria</taxon>
        <taxon>Burkholderiales</taxon>
        <taxon>Oxalobacteraceae</taxon>
        <taxon>Telluria group</taxon>
        <taxon>Pseudoduganella</taxon>
    </lineage>
</organism>
<feature type="binding site" evidence="3">
    <location>
        <position position="18"/>
    </location>
    <ligand>
        <name>a divalent metal cation</name>
        <dbReference type="ChEBI" id="CHEBI:60240"/>
    </ligand>
</feature>
<keyword evidence="3" id="KW-0862">Zinc</keyword>
<dbReference type="PANTHER" id="PTHR10907:SF47">
    <property type="entry name" value="REGUCALCIN"/>
    <property type="match status" value="1"/>
</dbReference>
<evidence type="ECO:0000256" key="3">
    <source>
        <dbReference type="PIRSR" id="PIRSR605511-2"/>
    </source>
</evidence>
<feature type="binding site" evidence="3">
    <location>
        <position position="157"/>
    </location>
    <ligand>
        <name>a divalent metal cation</name>
        <dbReference type="ChEBI" id="CHEBI:60240"/>
    </ligand>
</feature>
<evidence type="ECO:0000259" key="4">
    <source>
        <dbReference type="Pfam" id="PF08450"/>
    </source>
</evidence>
<dbReference type="KEGG" id="plue:EWM63_19315"/>